<protein>
    <submittedName>
        <fullName evidence="1">Uncharacterized protein</fullName>
    </submittedName>
</protein>
<gene>
    <name evidence="1" type="ORF">N7509_010935</name>
</gene>
<reference evidence="1" key="1">
    <citation type="submission" date="2022-12" db="EMBL/GenBank/DDBJ databases">
        <authorList>
            <person name="Petersen C."/>
        </authorList>
    </citation>
    <scope>NUCLEOTIDE SEQUENCE</scope>
    <source>
        <strain evidence="1">IBT 29677</strain>
    </source>
</reference>
<dbReference type="GeneID" id="81374552"/>
<dbReference type="AlphaFoldDB" id="A0A9W9VSH0"/>
<proteinExistence type="predicted"/>
<dbReference type="EMBL" id="JAPZBU010000009">
    <property type="protein sequence ID" value="KAJ5388394.1"/>
    <property type="molecule type" value="Genomic_DNA"/>
</dbReference>
<name>A0A9W9VSH0_9EURO</name>
<accession>A0A9W9VSH0</accession>
<keyword evidence="2" id="KW-1185">Reference proteome</keyword>
<dbReference type="Proteomes" id="UP001147747">
    <property type="component" value="Unassembled WGS sequence"/>
</dbReference>
<evidence type="ECO:0000313" key="1">
    <source>
        <dbReference type="EMBL" id="KAJ5388394.1"/>
    </source>
</evidence>
<comment type="caution">
    <text evidence="1">The sequence shown here is derived from an EMBL/GenBank/DDBJ whole genome shotgun (WGS) entry which is preliminary data.</text>
</comment>
<evidence type="ECO:0000313" key="2">
    <source>
        <dbReference type="Proteomes" id="UP001147747"/>
    </source>
</evidence>
<sequence>MSGIRPIFYAYEPELASSGSEYSSEAESSARSDADRDLACPFDELIEEGMLRCQWLEYADESSCPIEQSTLTYEDLMEILPSIRHTNADSRIKQELADMEGHASAIPDDLRTLIQKTHPGTSHRVVLSNYDTRGLVWTGLIGPGVMMIDLFNRKRNSAALHVSEVSRAVYRHFYPLQFLRYIFILGVVNEQTISCIKDDLYGANGDDNLPAGWPSGSCLQEWNHSTPQFYALMGTRIGKTVVSILLSAFPRGTRRVGKIATWPCGSAANIRFDLDVFVPADN</sequence>
<reference evidence="1" key="2">
    <citation type="journal article" date="2023" name="IMA Fungus">
        <title>Comparative genomic study of the Penicillium genus elucidates a diverse pangenome and 15 lateral gene transfer events.</title>
        <authorList>
            <person name="Petersen C."/>
            <person name="Sorensen T."/>
            <person name="Nielsen M.R."/>
            <person name="Sondergaard T.E."/>
            <person name="Sorensen J.L."/>
            <person name="Fitzpatrick D.A."/>
            <person name="Frisvad J.C."/>
            <person name="Nielsen K.L."/>
        </authorList>
    </citation>
    <scope>NUCLEOTIDE SEQUENCE</scope>
    <source>
        <strain evidence="1">IBT 29677</strain>
    </source>
</reference>
<organism evidence="1 2">
    <name type="scientific">Penicillium cosmopolitanum</name>
    <dbReference type="NCBI Taxonomy" id="1131564"/>
    <lineage>
        <taxon>Eukaryota</taxon>
        <taxon>Fungi</taxon>
        <taxon>Dikarya</taxon>
        <taxon>Ascomycota</taxon>
        <taxon>Pezizomycotina</taxon>
        <taxon>Eurotiomycetes</taxon>
        <taxon>Eurotiomycetidae</taxon>
        <taxon>Eurotiales</taxon>
        <taxon>Aspergillaceae</taxon>
        <taxon>Penicillium</taxon>
    </lineage>
</organism>
<dbReference type="RefSeq" id="XP_056486192.1">
    <property type="nucleotide sequence ID" value="XM_056635572.1"/>
</dbReference>
<dbReference type="OrthoDB" id="4366145at2759"/>